<keyword evidence="2" id="KW-0812">Transmembrane</keyword>
<reference evidence="4" key="1">
    <citation type="submission" date="2020-11" db="EMBL/GenBank/DDBJ databases">
        <authorList>
            <person name="Tran Van P."/>
        </authorList>
    </citation>
    <scope>NUCLEOTIDE SEQUENCE</scope>
</reference>
<evidence type="ECO:0000313" key="4">
    <source>
        <dbReference type="EMBL" id="CAD7400838.1"/>
    </source>
</evidence>
<dbReference type="InterPro" id="IPR031941">
    <property type="entry name" value="DUF4773"/>
</dbReference>
<feature type="region of interest" description="Disordered" evidence="1">
    <location>
        <begin position="216"/>
        <end position="334"/>
    </location>
</feature>
<feature type="compositionally biased region" description="Polar residues" evidence="1">
    <location>
        <begin position="412"/>
        <end position="427"/>
    </location>
</feature>
<dbReference type="EMBL" id="OC318165">
    <property type="protein sequence ID" value="CAD7400838.1"/>
    <property type="molecule type" value="Genomic_DNA"/>
</dbReference>
<accession>A0A7R9CSW7</accession>
<evidence type="ECO:0000259" key="3">
    <source>
        <dbReference type="Pfam" id="PF15998"/>
    </source>
</evidence>
<feature type="compositionally biased region" description="Low complexity" evidence="1">
    <location>
        <begin position="281"/>
        <end position="297"/>
    </location>
</feature>
<sequence>MFGLCPDGSVVKEDDYFKKGHPCQKGISSVRMKLSVVFELLLIFLLIAFAASRNQPKSPRTDYTVLPPHSPDLREPQLGVICSQATGQECSTVSDMFSDSRPKTGLVATERKTTKQGPPNRYCACTTVMCNCCREFAGPLKGPGCASLNYLQGDSLMVTMSFGDRVLHNTTISGKKPKPVCMSLPGGISKFCGRVYGISKKGESFKACLGLELNKKKVKKKTKPEQPTLSSASTKPPVKVGSVIATTKPTQASKPVIRKPTRGNKPSRVPSSTTTSKPIKDTQIITTTTATPPGISTSRKPPRREPTTPRRPIIRPPVTSEKPTRFTPNTTTNPTTVAVTEAHTHEKLQEMTTEYEKLNSIQQDMEPVTSTAITITVVGSNEGQTHETEKGQEETSPQYTIPTKGVKDEQPMASTQPMSMASGTPPATSHKMSASLLRARTYPYPPYPIYVVVSFFLVMSQLKSIDTALIMHKQEPRKPHATVSKYPGPLVAVYEDNGRDRNKEMFQRLHGGKVRNHFVRTTNSTPRQWVWNGVKLNLVRRNEELLEYRCISSGGTSAPAPEEEFGGLDVRVMGLTASMTRESRLMFQPKKFLSICVLFIESQELAGLVDLEEFEPPTGLETSWLSRRYNPVALVPRWHEVQTDLQVLLTETAPISLIDNGEHLVCATPIHCPKLNQLSCPDGSLTDDKVGSSVCYCHHCPKLNQFSWPDGSLIDDKVRSSVCYSHHCPKLNQISCPDGSLTDDKVRSSVCYSHHCPKLNQLSCPDGSLTDDKVGSSVCYCSHCPKLNQFSWPDGSLRDDKVRSSVCYCHHCPKLNQFSWPDGSLTDDKVGSSVCYCHHCPKPNQFSCPDGFLSHR</sequence>
<dbReference type="Pfam" id="PF15998">
    <property type="entry name" value="DUF4773"/>
    <property type="match status" value="1"/>
</dbReference>
<dbReference type="AlphaFoldDB" id="A0A7R9CSW7"/>
<dbReference type="Gene3D" id="3.80.10.10">
    <property type="entry name" value="Ribonuclease Inhibitor"/>
    <property type="match status" value="1"/>
</dbReference>
<dbReference type="InterPro" id="IPR032675">
    <property type="entry name" value="LRR_dom_sf"/>
</dbReference>
<protein>
    <recommendedName>
        <fullName evidence="3">DUF4773 domain-containing protein</fullName>
    </recommendedName>
</protein>
<evidence type="ECO:0000256" key="2">
    <source>
        <dbReference type="SAM" id="Phobius"/>
    </source>
</evidence>
<organism evidence="4">
    <name type="scientific">Timema cristinae</name>
    <name type="common">Walking stick</name>
    <dbReference type="NCBI Taxonomy" id="61476"/>
    <lineage>
        <taxon>Eukaryota</taxon>
        <taxon>Metazoa</taxon>
        <taxon>Ecdysozoa</taxon>
        <taxon>Arthropoda</taxon>
        <taxon>Hexapoda</taxon>
        <taxon>Insecta</taxon>
        <taxon>Pterygota</taxon>
        <taxon>Neoptera</taxon>
        <taxon>Polyneoptera</taxon>
        <taxon>Phasmatodea</taxon>
        <taxon>Timematodea</taxon>
        <taxon>Timematoidea</taxon>
        <taxon>Timematidae</taxon>
        <taxon>Timema</taxon>
    </lineage>
</organism>
<keyword evidence="2" id="KW-1133">Transmembrane helix</keyword>
<feature type="region of interest" description="Disordered" evidence="1">
    <location>
        <begin position="381"/>
        <end position="427"/>
    </location>
</feature>
<gene>
    <name evidence="4" type="ORF">TCEB3V08_LOCUS5722</name>
</gene>
<feature type="transmembrane region" description="Helical" evidence="2">
    <location>
        <begin position="34"/>
        <end position="51"/>
    </location>
</feature>
<keyword evidence="2" id="KW-0472">Membrane</keyword>
<evidence type="ECO:0000256" key="1">
    <source>
        <dbReference type="SAM" id="MobiDB-lite"/>
    </source>
</evidence>
<dbReference type="PANTHER" id="PTHR36299:SF3">
    <property type="entry name" value="FI03431P"/>
    <property type="match status" value="1"/>
</dbReference>
<name>A0A7R9CSW7_TIMCR</name>
<feature type="domain" description="DUF4773" evidence="3">
    <location>
        <begin position="122"/>
        <end position="216"/>
    </location>
</feature>
<dbReference type="PANTHER" id="PTHR36299">
    <property type="entry name" value="AGAP008005-PA"/>
    <property type="match status" value="1"/>
</dbReference>
<feature type="compositionally biased region" description="Polar residues" evidence="1">
    <location>
        <begin position="244"/>
        <end position="253"/>
    </location>
</feature>
<feature type="compositionally biased region" description="Basic and acidic residues" evidence="1">
    <location>
        <begin position="384"/>
        <end position="393"/>
    </location>
</feature>
<proteinExistence type="predicted"/>
<feature type="compositionally biased region" description="Polar residues" evidence="1">
    <location>
        <begin position="225"/>
        <end position="234"/>
    </location>
</feature>